<evidence type="ECO:0000313" key="3">
    <source>
        <dbReference type="EMBL" id="MBB3010647.1"/>
    </source>
</evidence>
<keyword evidence="4" id="KW-1185">Reference proteome</keyword>
<dbReference type="SUPFAM" id="SSF53955">
    <property type="entry name" value="Lysozyme-like"/>
    <property type="match status" value="1"/>
</dbReference>
<evidence type="ECO:0000313" key="4">
    <source>
        <dbReference type="Proteomes" id="UP000578036"/>
    </source>
</evidence>
<dbReference type="AlphaFoldDB" id="A0A7W4YUL2"/>
<comment type="similarity">
    <text evidence="1">Belongs to the transglycosylase Slt family.</text>
</comment>
<dbReference type="InterPro" id="IPR023346">
    <property type="entry name" value="Lysozyme-like_dom_sf"/>
</dbReference>
<organism evidence="3 4">
    <name type="scientific">Cupriavidus alkaliphilus</name>
    <dbReference type="NCBI Taxonomy" id="942866"/>
    <lineage>
        <taxon>Bacteria</taxon>
        <taxon>Pseudomonadati</taxon>
        <taxon>Pseudomonadota</taxon>
        <taxon>Betaproteobacteria</taxon>
        <taxon>Burkholderiales</taxon>
        <taxon>Burkholderiaceae</taxon>
        <taxon>Cupriavidus</taxon>
    </lineage>
</organism>
<sequence length="223" mass="24687">MSTRASHRRKESPPPARLGMRGCAVFALAVILALWLLTLSILSHAQIPAAAHQYRQAIARETAFRFGVTGPVPVIAAQIMQESKFNPLARSPVGAQGLMQFMPATAAWAGEIAIPGPVQPLNPAWSIRAGVWYDRWLYDRVKTARTECDRWAFVLSSYNGGLGYVYKRQKLSAAPGDWATTGAINPGIHPANQKENAHYPRQILGRWQPLFTSWGRPVRFPCN</sequence>
<accession>A0A7W4YUL2</accession>
<dbReference type="Proteomes" id="UP000578036">
    <property type="component" value="Unassembled WGS sequence"/>
</dbReference>
<dbReference type="InterPro" id="IPR008258">
    <property type="entry name" value="Transglycosylase_SLT_dom_1"/>
</dbReference>
<proteinExistence type="inferred from homology"/>
<evidence type="ECO:0000259" key="2">
    <source>
        <dbReference type="Pfam" id="PF01464"/>
    </source>
</evidence>
<protein>
    <submittedName>
        <fullName evidence="3">Soluble lytic murein transglycosylase-like protein</fullName>
    </submittedName>
</protein>
<dbReference type="PANTHER" id="PTHR37423:SF2">
    <property type="entry name" value="MEMBRANE-BOUND LYTIC MUREIN TRANSGLYCOSYLASE C"/>
    <property type="match status" value="1"/>
</dbReference>
<dbReference type="Pfam" id="PF01464">
    <property type="entry name" value="SLT"/>
    <property type="match status" value="1"/>
</dbReference>
<evidence type="ECO:0000256" key="1">
    <source>
        <dbReference type="ARBA" id="ARBA00007734"/>
    </source>
</evidence>
<comment type="caution">
    <text evidence="3">The sequence shown here is derived from an EMBL/GenBank/DDBJ whole genome shotgun (WGS) entry which is preliminary data.</text>
</comment>
<dbReference type="PANTHER" id="PTHR37423">
    <property type="entry name" value="SOLUBLE LYTIC MUREIN TRANSGLYCOSYLASE-RELATED"/>
    <property type="match status" value="1"/>
</dbReference>
<feature type="domain" description="Transglycosylase SLT" evidence="2">
    <location>
        <begin position="73"/>
        <end position="178"/>
    </location>
</feature>
<dbReference type="RefSeq" id="WP_221221579.1">
    <property type="nucleotide sequence ID" value="NZ_JACHWF010000009.1"/>
</dbReference>
<dbReference type="EMBL" id="JACHWF010000009">
    <property type="protein sequence ID" value="MBB3010647.1"/>
    <property type="molecule type" value="Genomic_DNA"/>
</dbReference>
<reference evidence="3 4" key="1">
    <citation type="submission" date="2020-08" db="EMBL/GenBank/DDBJ databases">
        <title>Genomic Encyclopedia of Type Strains, Phase IV (KMG-V): Genome sequencing to study the core and pangenomes of soil and plant-associated prokaryotes.</title>
        <authorList>
            <person name="Whitman W."/>
        </authorList>
    </citation>
    <scope>NUCLEOTIDE SEQUENCE [LARGE SCALE GENOMIC DNA]</scope>
    <source>
        <strain evidence="3 4">SLV-2362</strain>
    </source>
</reference>
<dbReference type="Gene3D" id="1.10.530.10">
    <property type="match status" value="1"/>
</dbReference>
<gene>
    <name evidence="3" type="ORF">FHX61_005328</name>
</gene>
<name>A0A7W4YUL2_9BURK</name>